<gene>
    <name evidence="2" type="ORF">S06H3_58341</name>
</gene>
<evidence type="ECO:0000313" key="2">
    <source>
        <dbReference type="EMBL" id="GAI54043.1"/>
    </source>
</evidence>
<accession>X1PDY7</accession>
<feature type="transmembrane region" description="Helical" evidence="1">
    <location>
        <begin position="36"/>
        <end position="56"/>
    </location>
</feature>
<dbReference type="AlphaFoldDB" id="X1PDY7"/>
<name>X1PDY7_9ZZZZ</name>
<dbReference type="SUPFAM" id="SSF103473">
    <property type="entry name" value="MFS general substrate transporter"/>
    <property type="match status" value="1"/>
</dbReference>
<dbReference type="EMBL" id="BARV01037756">
    <property type="protein sequence ID" value="GAI54043.1"/>
    <property type="molecule type" value="Genomic_DNA"/>
</dbReference>
<keyword evidence="1" id="KW-0812">Transmembrane</keyword>
<reference evidence="2" key="1">
    <citation type="journal article" date="2014" name="Front. Microbiol.">
        <title>High frequency of phylogenetically diverse reductive dehalogenase-homologous genes in deep subseafloor sedimentary metagenomes.</title>
        <authorList>
            <person name="Kawai M."/>
            <person name="Futagami T."/>
            <person name="Toyoda A."/>
            <person name="Takaki Y."/>
            <person name="Nishi S."/>
            <person name="Hori S."/>
            <person name="Arai W."/>
            <person name="Tsubouchi T."/>
            <person name="Morono Y."/>
            <person name="Uchiyama I."/>
            <person name="Ito T."/>
            <person name="Fujiyama A."/>
            <person name="Inagaki F."/>
            <person name="Takami H."/>
        </authorList>
    </citation>
    <scope>NUCLEOTIDE SEQUENCE</scope>
    <source>
        <strain evidence="2">Expedition CK06-06</strain>
    </source>
</reference>
<evidence type="ECO:0000256" key="1">
    <source>
        <dbReference type="SAM" id="Phobius"/>
    </source>
</evidence>
<evidence type="ECO:0008006" key="3">
    <source>
        <dbReference type="Google" id="ProtNLM"/>
    </source>
</evidence>
<proteinExistence type="predicted"/>
<keyword evidence="1" id="KW-0472">Membrane</keyword>
<organism evidence="2">
    <name type="scientific">marine sediment metagenome</name>
    <dbReference type="NCBI Taxonomy" id="412755"/>
    <lineage>
        <taxon>unclassified sequences</taxon>
        <taxon>metagenomes</taxon>
        <taxon>ecological metagenomes</taxon>
    </lineage>
</organism>
<keyword evidence="1" id="KW-1133">Transmembrane helix</keyword>
<sequence>MPARARIKDRLFYGWGIGAAIGPAVGGLIFDVSNSYVMAFLIGALAMLVTALLVALTRREIGGNI</sequence>
<dbReference type="Gene3D" id="1.20.1250.20">
    <property type="entry name" value="MFS general substrate transporter like domains"/>
    <property type="match status" value="1"/>
</dbReference>
<comment type="caution">
    <text evidence="2">The sequence shown here is derived from an EMBL/GenBank/DDBJ whole genome shotgun (WGS) entry which is preliminary data.</text>
</comment>
<protein>
    <recommendedName>
        <fullName evidence="3">Major facilitator superfamily (MFS) profile domain-containing protein</fullName>
    </recommendedName>
</protein>
<feature type="transmembrane region" description="Helical" evidence="1">
    <location>
        <begin position="12"/>
        <end position="30"/>
    </location>
</feature>
<dbReference type="InterPro" id="IPR036259">
    <property type="entry name" value="MFS_trans_sf"/>
</dbReference>